<evidence type="ECO:0000256" key="1">
    <source>
        <dbReference type="ARBA" id="ARBA00008304"/>
    </source>
</evidence>
<protein>
    <submittedName>
        <fullName evidence="3">Uncharacterized protein</fullName>
    </submittedName>
</protein>
<accession>A0AAV1ID45</accession>
<feature type="compositionally biased region" description="Low complexity" evidence="2">
    <location>
        <begin position="536"/>
        <end position="549"/>
    </location>
</feature>
<proteinExistence type="inferred from homology"/>
<keyword evidence="4" id="KW-1185">Reference proteome</keyword>
<dbReference type="InterPro" id="IPR044218">
    <property type="entry name" value="SWEETIE"/>
</dbReference>
<dbReference type="InterPro" id="IPR011989">
    <property type="entry name" value="ARM-like"/>
</dbReference>
<dbReference type="Pfam" id="PF20210">
    <property type="entry name" value="Laa1_Sip1_HTR5"/>
    <property type="match status" value="1"/>
</dbReference>
<dbReference type="InterPro" id="IPR046837">
    <property type="entry name" value="Laa1/Sip1/HEATR5-like_HEAT"/>
</dbReference>
<dbReference type="InterPro" id="IPR016024">
    <property type="entry name" value="ARM-type_fold"/>
</dbReference>
<dbReference type="GO" id="GO:0005975">
    <property type="term" value="P:carbohydrate metabolic process"/>
    <property type="evidence" value="ECO:0007669"/>
    <property type="project" value="InterPro"/>
</dbReference>
<feature type="compositionally biased region" description="Low complexity" evidence="2">
    <location>
        <begin position="1926"/>
        <end position="1942"/>
    </location>
</feature>
<dbReference type="PANTHER" id="PTHR46975:SF2">
    <property type="entry name" value="PROTEIN SWEETIE"/>
    <property type="match status" value="1"/>
</dbReference>
<comment type="similarity">
    <text evidence="1">Belongs to the HEATR5 family.</text>
</comment>
<feature type="compositionally biased region" description="Gly residues" evidence="2">
    <location>
        <begin position="1291"/>
        <end position="1304"/>
    </location>
</feature>
<comment type="caution">
    <text evidence="3">The sequence shown here is derived from an EMBL/GenBank/DDBJ whole genome shotgun (WGS) entry which is preliminary data.</text>
</comment>
<name>A0AAV1ID45_9CHLO</name>
<feature type="region of interest" description="Disordered" evidence="2">
    <location>
        <begin position="1290"/>
        <end position="1352"/>
    </location>
</feature>
<dbReference type="PANTHER" id="PTHR46975">
    <property type="entry name" value="PROTEIN SWEETIE"/>
    <property type="match status" value="1"/>
</dbReference>
<evidence type="ECO:0000256" key="2">
    <source>
        <dbReference type="SAM" id="MobiDB-lite"/>
    </source>
</evidence>
<evidence type="ECO:0000313" key="3">
    <source>
        <dbReference type="EMBL" id="CAK0783904.1"/>
    </source>
</evidence>
<feature type="compositionally biased region" description="Basic and acidic residues" evidence="2">
    <location>
        <begin position="2006"/>
        <end position="2015"/>
    </location>
</feature>
<sequence length="2255" mass="232841">MEDFAAFEELPQEVPAPAQPAQPKAQYYIDEEEALGFHIWVAELELLLGQVKGSTANIEPVAALELLQKLLVTIDSSQRERVREYQRRCEEALMEVLFKGSAPPVRRLICACLIQIYIVGDTLPLYSRIASLQTYLGSKAVSNNGAPEAARIGALQALAALSDAHGRSLASSAMESVALAVKFTARSMNVQTKSEALRLMACIIQGLGDRDRNVLSIQADALKAAVRTAKEASSPETCIAAAGVFRAIAQAGGAVLWANGARNYEEAVQLCVLRLEDASRASGDAFGRVLGDLVAASKSPAAIQAIHSPKLKPAKKAALEKLLRDAMNACLVKPFVDAAQADKRRSLRAMSQAWISYLANAQMDGEEGELVDLAIKAVEMLAAVKPAADRGGADADVGAGLSGGELPMAQATVLCILRVGIIERLGETGQRRLLERLVALAASVVGSQVPLAAVTLETLGLLLEVLGEVPSETAQLLQAPLVQKLTCHSSLLRVGAATTLSALATAEPASASMLLSQQLGGLRAAAEKLAALSSPQAAAAAPADRQSQPTSNGTPRGLSGAELERLKPAMNAAHGHALGAAALLVAAARLPLGMPSKLRQQAMQLAEKLIRSPGSQGPSGQGVEREAGYILLGALCASGLPKAQKRARLLDLWTVALSADSTAQLDIRRFVAEPSPAWDIEMAAEMWWRASALEALQAFIHGPLSHAGTAETHRLQETMAELLAPMLDIITAMPTVQDSGKGKGSPGIAFAAAAAALQLRLLEAYLALPDASAFTMEHAAVSKLCARALRSAPGQATSGIAESVASSALLQALNTQDDVLGPWVPGRDPLEDALAAYAGGPGGPLHHPWEAGSPFSAGLSDTEGMRVQTRHRSFQPLPQPRSLAAALLEMQLTLLGSLLAVVSQANQLQILEVLNTAANEGTAPKSRRERADPSRRHTLVTCACAAALAGLHALAQKYRGEVGSRDEVAHKAGVLADSVLNVAADSNDAALQRSAAEIFAFAACIGSTPFAAALVRTLVQALADSPSAPRRAALAVAVGSIVRSKGGIALQSTLSLTAGTLLAAAQVCPGPAQLWLLHGMWLIVNSAGPAFLPHVSATLKHAVEALMLEDNVAVLGLQPAVGRLANALVAVLGPELTLGSPAYCSCRALIREMQALSMSSGRPEDAAAAALETVSYAQMLVLFAPQAVPATAHLPLLLDTLPSRQPNLRRAAALTLRHLAEKDTAALLPERIEGRLYDALDAETDTEIASQLRATLATLLAMGAPSQPSYWLQVCGQVALAAVDRSSSGLGSAGASGSGSGFRGGLDESLMEGTADDDEDAGVIPSSSSGAPQLRAPLPDQKSGSSQSMHLSTAPRLRTRLFAARCILDIPLSVGADPRHFDPLLAGKGLAGVEWLVQSLQSLIDAGFKMATGQVEALRPLGLQLLQTVLARFGDARDPLLPEQLLLEQFQAQFVSALRSALTAADSPVLLGAGASLSAAFLERRMAGGDAVVLQRLMTLLTAPLSRLDSPGQDVYAEWVGAEAKLALLEAHAQCRACVAGLPDEATHTSVVNAQEPHARQLAEGWAGVLTDWAALGSLPADQAAKYQPAVVPDSALIQERLQQSVPAVVVALSSMLPTIDDAAEPLAATAAAASHRLLALATQTLQRDLELQPHHTGAAAGCEGSIGQMHSALRAFSDLAGTEKAILSTEGAGNIVAVVQQLLDKVLTPALEALLEPERDGALRALLTACAEILAAVASQPHWQELRPHVVHAVLSVIGASAAAEEFGCPDTGTGAAPLSAAFAAAGRLVSADGSHAAPCAAAALKVLQHGMTEAVIKEAQAFLAHTLPLMAQHDMAMAAACLRTAADIALDSVGKAVKADTANGSLAAAHARAAAVMTLIASHGALLHADTSAASPRGTRQSGRAAEGNQHSEQAKSIPEHGADAAAARQEAAAAAAAGEEAGGGHSQQPAQDQGVQEGEHPSGQVQPGSDWAEMDEVEAGGSGTAVREHGVSSPTAEAAADACESRHIREQAQHPAATATPEEPSSDPGASEQQQGGQQRSSRAAAEVAEARENCLWALQACISCKSQAAVQSAALRGVASALKAAAGGTAGDAAVRWAHVCFNAAVPAAVVSAREAAQAPAVSSADVHVVQVVTDTLALLVAALSAFKDRQTPIMAILLMLLIEAAAPEVQPNAALSGAALKLVNNLASSQHAAAFQAAVAQLPQAAKQRLQVALKAAAQGATRQSAAAQKQPTISLGAPVIKLQNFAVKR</sequence>
<gene>
    <name evidence="3" type="ORF">CVIRNUC_007104</name>
</gene>
<organism evidence="3 4">
    <name type="scientific">Coccomyxa viridis</name>
    <dbReference type="NCBI Taxonomy" id="1274662"/>
    <lineage>
        <taxon>Eukaryota</taxon>
        <taxon>Viridiplantae</taxon>
        <taxon>Chlorophyta</taxon>
        <taxon>core chlorophytes</taxon>
        <taxon>Trebouxiophyceae</taxon>
        <taxon>Trebouxiophyceae incertae sedis</taxon>
        <taxon>Coccomyxaceae</taxon>
        <taxon>Coccomyxa</taxon>
    </lineage>
</organism>
<dbReference type="Gene3D" id="1.25.10.10">
    <property type="entry name" value="Leucine-rich Repeat Variant"/>
    <property type="match status" value="1"/>
</dbReference>
<feature type="compositionally biased region" description="Polar residues" evidence="2">
    <location>
        <begin position="1894"/>
        <end position="1904"/>
    </location>
</feature>
<feature type="compositionally biased region" description="Polar residues" evidence="2">
    <location>
        <begin position="1342"/>
        <end position="1351"/>
    </location>
</feature>
<evidence type="ECO:0000313" key="4">
    <source>
        <dbReference type="Proteomes" id="UP001314263"/>
    </source>
</evidence>
<dbReference type="Proteomes" id="UP001314263">
    <property type="component" value="Unassembled WGS sequence"/>
</dbReference>
<feature type="compositionally biased region" description="Low complexity" evidence="2">
    <location>
        <begin position="2032"/>
        <end position="2048"/>
    </location>
</feature>
<dbReference type="SUPFAM" id="SSF48371">
    <property type="entry name" value="ARM repeat"/>
    <property type="match status" value="2"/>
</dbReference>
<reference evidence="3 4" key="1">
    <citation type="submission" date="2023-10" db="EMBL/GenBank/DDBJ databases">
        <authorList>
            <person name="Maclean D."/>
            <person name="Macfadyen A."/>
        </authorList>
    </citation>
    <scope>NUCLEOTIDE SEQUENCE [LARGE SCALE GENOMIC DNA]</scope>
</reference>
<feature type="region of interest" description="Disordered" evidence="2">
    <location>
        <begin position="536"/>
        <end position="559"/>
    </location>
</feature>
<feature type="region of interest" description="Disordered" evidence="2">
    <location>
        <begin position="1893"/>
        <end position="2048"/>
    </location>
</feature>
<dbReference type="EMBL" id="CAUYUE010000009">
    <property type="protein sequence ID" value="CAK0783904.1"/>
    <property type="molecule type" value="Genomic_DNA"/>
</dbReference>